<keyword evidence="1" id="KW-1133">Transmembrane helix</keyword>
<name>A0AAQ4D0B8_AMBAM</name>
<keyword evidence="3" id="KW-1185">Reference proteome</keyword>
<keyword evidence="1" id="KW-0472">Membrane</keyword>
<dbReference type="EMBL" id="JARKHS020036571">
    <property type="protein sequence ID" value="KAK8755908.1"/>
    <property type="molecule type" value="Genomic_DNA"/>
</dbReference>
<reference evidence="2 3" key="1">
    <citation type="journal article" date="2023" name="Arcadia Sci">
        <title>De novo assembly of a long-read Amblyomma americanum tick genome.</title>
        <authorList>
            <person name="Chou S."/>
            <person name="Poskanzer K.E."/>
            <person name="Rollins M."/>
            <person name="Thuy-Boun P.S."/>
        </authorList>
    </citation>
    <scope>NUCLEOTIDE SEQUENCE [LARGE SCALE GENOMIC DNA]</scope>
    <source>
        <strain evidence="2">F_SG_1</strain>
        <tissue evidence="2">Salivary glands</tissue>
    </source>
</reference>
<evidence type="ECO:0000313" key="3">
    <source>
        <dbReference type="Proteomes" id="UP001321473"/>
    </source>
</evidence>
<feature type="transmembrane region" description="Helical" evidence="1">
    <location>
        <begin position="41"/>
        <end position="60"/>
    </location>
</feature>
<comment type="caution">
    <text evidence="2">The sequence shown here is derived from an EMBL/GenBank/DDBJ whole genome shotgun (WGS) entry which is preliminary data.</text>
</comment>
<organism evidence="2 3">
    <name type="scientific">Amblyomma americanum</name>
    <name type="common">Lone star tick</name>
    <dbReference type="NCBI Taxonomy" id="6943"/>
    <lineage>
        <taxon>Eukaryota</taxon>
        <taxon>Metazoa</taxon>
        <taxon>Ecdysozoa</taxon>
        <taxon>Arthropoda</taxon>
        <taxon>Chelicerata</taxon>
        <taxon>Arachnida</taxon>
        <taxon>Acari</taxon>
        <taxon>Parasitiformes</taxon>
        <taxon>Ixodida</taxon>
        <taxon>Ixodoidea</taxon>
        <taxon>Ixodidae</taxon>
        <taxon>Amblyomminae</taxon>
        <taxon>Amblyomma</taxon>
    </lineage>
</organism>
<evidence type="ECO:0000256" key="1">
    <source>
        <dbReference type="SAM" id="Phobius"/>
    </source>
</evidence>
<accession>A0AAQ4D0B8</accession>
<proteinExistence type="predicted"/>
<protein>
    <submittedName>
        <fullName evidence="2">Uncharacterized protein</fullName>
    </submittedName>
</protein>
<keyword evidence="1" id="KW-0812">Transmembrane</keyword>
<evidence type="ECO:0000313" key="2">
    <source>
        <dbReference type="EMBL" id="KAK8755908.1"/>
    </source>
</evidence>
<feature type="transmembrane region" description="Helical" evidence="1">
    <location>
        <begin position="204"/>
        <end position="228"/>
    </location>
</feature>
<dbReference type="AlphaFoldDB" id="A0AAQ4D0B8"/>
<gene>
    <name evidence="2" type="ORF">V5799_001389</name>
</gene>
<dbReference type="Proteomes" id="UP001321473">
    <property type="component" value="Unassembled WGS sequence"/>
</dbReference>
<sequence length="247" mass="26899">MKFAALGSFLMHGNIFTLTDGGSAALRRLEPQRLNLSDTAGISLATGASCAIICTAHILVKVNTSRRRPQRASQSTIQRLTNKKTEFAALGSFLMHDNIFTLTDGGSTALRRREPQRLNLSDTAGISLATVCRVCHHLYCAHLSQSKYSRHRPKRASRSTIQRLTNDKTDYAAFGSFLMHGNIFTLTGGGSTALRRREPQRLNLSATGIISLATGASCAIICTARILIKVNTPVAGRNAPLNRQYKD</sequence>